<dbReference type="InterPro" id="IPR037104">
    <property type="entry name" value="Annexin_sf"/>
</dbReference>
<organism evidence="5 6">
    <name type="scientific">Gasterosteus aculeatus aculeatus</name>
    <name type="common">three-spined stickleback</name>
    <dbReference type="NCBI Taxonomy" id="481459"/>
    <lineage>
        <taxon>Eukaryota</taxon>
        <taxon>Metazoa</taxon>
        <taxon>Chordata</taxon>
        <taxon>Craniata</taxon>
        <taxon>Vertebrata</taxon>
        <taxon>Euteleostomi</taxon>
        <taxon>Actinopterygii</taxon>
        <taxon>Neopterygii</taxon>
        <taxon>Teleostei</taxon>
        <taxon>Neoteleostei</taxon>
        <taxon>Acanthomorphata</taxon>
        <taxon>Eupercaria</taxon>
        <taxon>Perciformes</taxon>
        <taxon>Cottioidei</taxon>
        <taxon>Gasterosteales</taxon>
        <taxon>Gasterosteidae</taxon>
        <taxon>Gasterosteus</taxon>
    </lineage>
</organism>
<keyword evidence="4" id="KW-1133">Transmembrane helix</keyword>
<dbReference type="PROSITE" id="PS51897">
    <property type="entry name" value="ANNEXIN_2"/>
    <property type="match status" value="2"/>
</dbReference>
<reference evidence="5" key="3">
    <citation type="submission" date="2025-09" db="UniProtKB">
        <authorList>
            <consortium name="Ensembl"/>
        </authorList>
    </citation>
    <scope>IDENTIFICATION</scope>
</reference>
<reference evidence="5" key="2">
    <citation type="submission" date="2025-08" db="UniProtKB">
        <authorList>
            <consortium name="Ensembl"/>
        </authorList>
    </citation>
    <scope>IDENTIFICATION</scope>
</reference>
<dbReference type="GO" id="GO:0001786">
    <property type="term" value="F:phosphatidylserine binding"/>
    <property type="evidence" value="ECO:0007669"/>
    <property type="project" value="TreeGrafter"/>
</dbReference>
<dbReference type="GO" id="GO:0005544">
    <property type="term" value="F:calcium-dependent phospholipid binding"/>
    <property type="evidence" value="ECO:0007669"/>
    <property type="project" value="InterPro"/>
</dbReference>
<proteinExistence type="inferred from homology"/>
<dbReference type="PRINTS" id="PR00196">
    <property type="entry name" value="ANNEXIN"/>
</dbReference>
<evidence type="ECO:0000256" key="1">
    <source>
        <dbReference type="ARBA" id="ARBA00007831"/>
    </source>
</evidence>
<dbReference type="GO" id="GO:0005886">
    <property type="term" value="C:plasma membrane"/>
    <property type="evidence" value="ECO:0007669"/>
    <property type="project" value="TreeGrafter"/>
</dbReference>
<keyword evidence="4" id="KW-0472">Membrane</keyword>
<accession>A0AAQ4P915</accession>
<dbReference type="GeneTree" id="ENSGT00940000166692"/>
<reference evidence="5 6" key="1">
    <citation type="journal article" date="2021" name="G3 (Bethesda)">
        <title>Improved contiguity of the threespine stickleback genome using long-read sequencing.</title>
        <authorList>
            <person name="Nath S."/>
            <person name="Shaw D.E."/>
            <person name="White M.A."/>
        </authorList>
    </citation>
    <scope>NUCLEOTIDE SEQUENCE [LARGE SCALE GENOMIC DNA]</scope>
    <source>
        <strain evidence="5 6">Lake Benthic</strain>
    </source>
</reference>
<dbReference type="Ensembl" id="ENSGACT00000050487.1">
    <property type="protein sequence ID" value="ENSGACP00000035083.1"/>
    <property type="gene ID" value="ENSGACG00000002726.2"/>
</dbReference>
<dbReference type="GO" id="GO:0005737">
    <property type="term" value="C:cytoplasm"/>
    <property type="evidence" value="ECO:0007669"/>
    <property type="project" value="TreeGrafter"/>
</dbReference>
<keyword evidence="4" id="KW-0812">Transmembrane</keyword>
<dbReference type="InterPro" id="IPR018502">
    <property type="entry name" value="Annexin_repeat"/>
</dbReference>
<dbReference type="AlphaFoldDB" id="A0AAQ4P915"/>
<dbReference type="Pfam" id="PF00191">
    <property type="entry name" value="Annexin"/>
    <property type="match status" value="3"/>
</dbReference>
<dbReference type="InterPro" id="IPR001464">
    <property type="entry name" value="Annexin"/>
</dbReference>
<dbReference type="SMART" id="SM00335">
    <property type="entry name" value="ANX"/>
    <property type="match status" value="3"/>
</dbReference>
<dbReference type="SUPFAM" id="SSF47874">
    <property type="entry name" value="Annexin"/>
    <property type="match status" value="1"/>
</dbReference>
<keyword evidence="3" id="KW-0041">Annexin</keyword>
<evidence type="ECO:0000313" key="5">
    <source>
        <dbReference type="Ensembl" id="ENSGACP00000035083.1"/>
    </source>
</evidence>
<feature type="transmembrane region" description="Helical" evidence="4">
    <location>
        <begin position="100"/>
        <end position="122"/>
    </location>
</feature>
<dbReference type="Gene3D" id="1.10.220.10">
    <property type="entry name" value="Annexin"/>
    <property type="match status" value="4"/>
</dbReference>
<dbReference type="GO" id="GO:0005634">
    <property type="term" value="C:nucleus"/>
    <property type="evidence" value="ECO:0007669"/>
    <property type="project" value="TreeGrafter"/>
</dbReference>
<protein>
    <submittedName>
        <fullName evidence="5">Annexin A14</fullName>
    </submittedName>
</protein>
<dbReference type="PANTHER" id="PTHR10502">
    <property type="entry name" value="ANNEXIN"/>
    <property type="match status" value="1"/>
</dbReference>
<comment type="similarity">
    <text evidence="1">Belongs to the annexin family.</text>
</comment>
<dbReference type="PANTHER" id="PTHR10502:SF8">
    <property type="entry name" value="ANNEXIN"/>
    <property type="match status" value="1"/>
</dbReference>
<name>A0AAQ4P915_GASAC</name>
<sequence>MTSATCKQTCVSGFLLCEECFYMILQVGCHSNSAGQWSGRSCEGALQRLLSCVIALQQAWHSQSGTEVQDDNRVVKRDLLYLHTFLQPPERSVSGRENKYFFKGTNVPMLFGHVFVGLLGFLVHHGKHLKSCNYQVTLSKCLIVFLFFGSVPRRVLFVYSICVYEQLISCSSNKTMDPEYFQSHNMSWGTLGTVRPFPNFHPEQDAREIRTALQNKDAVTVVRILTNRTNAQRQVIAQTFEEMTQKDLAVGVKKAMSGELEILLLELLMPPVQYEAFRLQQAMVGLGTDEETLLEILCTRSGEKLREISAMYKLLFKKDLEKELRGETSGDFSNLVLALLNKDNFAVGVQKDIESLSASLNGKKADAALWINILTSRDSDHLNKVLDGLELQRGQTVDQTLDKKFTGDVRQGLKVLVQCIQNPGVYLAKRLVKAKTPILQGIMISHAEEDLLCIRAAYLKLTGTSLYTALQKQYKGDHLQALLALCRSED</sequence>
<dbReference type="FunFam" id="1.10.220.10:FF:000003">
    <property type="entry name" value="Annexin"/>
    <property type="match status" value="1"/>
</dbReference>
<evidence type="ECO:0000256" key="4">
    <source>
        <dbReference type="SAM" id="Phobius"/>
    </source>
</evidence>
<dbReference type="GO" id="GO:0005509">
    <property type="term" value="F:calcium ion binding"/>
    <property type="evidence" value="ECO:0007669"/>
    <property type="project" value="InterPro"/>
</dbReference>
<keyword evidence="6" id="KW-1185">Reference proteome</keyword>
<dbReference type="Proteomes" id="UP000007635">
    <property type="component" value="Chromosome X"/>
</dbReference>
<evidence type="ECO:0000313" key="6">
    <source>
        <dbReference type="Proteomes" id="UP000007635"/>
    </source>
</evidence>
<keyword evidence="2" id="KW-0677">Repeat</keyword>
<dbReference type="GO" id="GO:0012506">
    <property type="term" value="C:vesicle membrane"/>
    <property type="evidence" value="ECO:0007669"/>
    <property type="project" value="TreeGrafter"/>
</dbReference>
<evidence type="ECO:0000256" key="3">
    <source>
        <dbReference type="ARBA" id="ARBA00023216"/>
    </source>
</evidence>
<evidence type="ECO:0000256" key="2">
    <source>
        <dbReference type="ARBA" id="ARBA00022737"/>
    </source>
</evidence>